<comment type="caution">
    <text evidence="2">The sequence shown here is derived from an EMBL/GenBank/DDBJ whole genome shotgun (WGS) entry which is preliminary data.</text>
</comment>
<evidence type="ECO:0000256" key="1">
    <source>
        <dbReference type="SAM" id="Phobius"/>
    </source>
</evidence>
<reference evidence="2 3" key="1">
    <citation type="submission" date="2020-02" db="EMBL/GenBank/DDBJ databases">
        <authorList>
            <person name="Kim M.K."/>
        </authorList>
    </citation>
    <scope>NUCLEOTIDE SEQUENCE [LARGE SCALE GENOMIC DNA]</scope>
    <source>
        <strain evidence="2 3">BT327</strain>
    </source>
</reference>
<dbReference type="Proteomes" id="UP000474777">
    <property type="component" value="Unassembled WGS sequence"/>
</dbReference>
<dbReference type="InterPro" id="IPR021354">
    <property type="entry name" value="DUF2975"/>
</dbReference>
<organism evidence="2 3">
    <name type="scientific">Pontibacter burrus</name>
    <dbReference type="NCBI Taxonomy" id="2704466"/>
    <lineage>
        <taxon>Bacteria</taxon>
        <taxon>Pseudomonadati</taxon>
        <taxon>Bacteroidota</taxon>
        <taxon>Cytophagia</taxon>
        <taxon>Cytophagales</taxon>
        <taxon>Hymenobacteraceae</taxon>
        <taxon>Pontibacter</taxon>
    </lineage>
</organism>
<keyword evidence="1" id="KW-0812">Transmembrane</keyword>
<proteinExistence type="predicted"/>
<gene>
    <name evidence="2" type="ORF">GXP69_10565</name>
</gene>
<protein>
    <submittedName>
        <fullName evidence="2">DUF2975 domain-containing protein</fullName>
    </submittedName>
</protein>
<feature type="transmembrane region" description="Helical" evidence="1">
    <location>
        <begin position="89"/>
        <end position="110"/>
    </location>
</feature>
<keyword evidence="1" id="KW-1133">Transmembrane helix</keyword>
<feature type="transmembrane region" description="Helical" evidence="1">
    <location>
        <begin position="130"/>
        <end position="150"/>
    </location>
</feature>
<keyword evidence="1" id="KW-0472">Membrane</keyword>
<feature type="transmembrane region" description="Helical" evidence="1">
    <location>
        <begin position="7"/>
        <end position="35"/>
    </location>
</feature>
<accession>A0A6B3LMZ6</accession>
<dbReference type="AlphaFoldDB" id="A0A6B3LMZ6"/>
<sequence length="194" mass="21635">MEKNRLLAIALITGNITKAFFVLLIAVMTVVLIHWHVSPETYNDVVITIDSSNEVRYVFKHNDNPASPEASISIADTGAVLSQISNASFYFHFFQTVGHFIILILILNQVTRIIRSVKVLETFRGANSQAFRKIGIYCVAMAFLGCIKWFEVGTHTRMSFSLGATPLAFALGAFIMSEILKEGNKLYEAEQLTI</sequence>
<dbReference type="RefSeq" id="WP_163915030.1">
    <property type="nucleotide sequence ID" value="NZ_JAAGWD010000004.1"/>
</dbReference>
<feature type="transmembrane region" description="Helical" evidence="1">
    <location>
        <begin position="156"/>
        <end position="176"/>
    </location>
</feature>
<dbReference type="Pfam" id="PF11188">
    <property type="entry name" value="DUF2975"/>
    <property type="match status" value="1"/>
</dbReference>
<name>A0A6B3LMZ6_9BACT</name>
<keyword evidence="3" id="KW-1185">Reference proteome</keyword>
<dbReference type="EMBL" id="JAAGWD010000004">
    <property type="protein sequence ID" value="NEM98139.1"/>
    <property type="molecule type" value="Genomic_DNA"/>
</dbReference>
<evidence type="ECO:0000313" key="3">
    <source>
        <dbReference type="Proteomes" id="UP000474777"/>
    </source>
</evidence>
<evidence type="ECO:0000313" key="2">
    <source>
        <dbReference type="EMBL" id="NEM98139.1"/>
    </source>
</evidence>